<dbReference type="RefSeq" id="WP_091531569.1">
    <property type="nucleotide sequence ID" value="NZ_FOLT01000018.1"/>
</dbReference>
<evidence type="ECO:0000256" key="4">
    <source>
        <dbReference type="ARBA" id="ARBA00023002"/>
    </source>
</evidence>
<dbReference type="Gene3D" id="3.30.9.10">
    <property type="entry name" value="D-Amino Acid Oxidase, subunit A, domain 2"/>
    <property type="match status" value="1"/>
</dbReference>
<keyword evidence="3" id="KW-0285">Flavoprotein</keyword>
<organism evidence="6 7">
    <name type="scientific">Alkalibacterium subtropicum</name>
    <dbReference type="NCBI Taxonomy" id="753702"/>
    <lineage>
        <taxon>Bacteria</taxon>
        <taxon>Bacillati</taxon>
        <taxon>Bacillota</taxon>
        <taxon>Bacilli</taxon>
        <taxon>Lactobacillales</taxon>
        <taxon>Carnobacteriaceae</taxon>
        <taxon>Alkalibacterium</taxon>
    </lineage>
</organism>
<dbReference type="SUPFAM" id="SSF54373">
    <property type="entry name" value="FAD-linked reductases, C-terminal domain"/>
    <property type="match status" value="1"/>
</dbReference>
<dbReference type="EMBL" id="FOLT01000018">
    <property type="protein sequence ID" value="SFC68133.1"/>
    <property type="molecule type" value="Genomic_DNA"/>
</dbReference>
<comment type="similarity">
    <text evidence="2">Belongs to the DadA oxidoreductase family.</text>
</comment>
<comment type="cofactor">
    <cofactor evidence="1">
        <name>FAD</name>
        <dbReference type="ChEBI" id="CHEBI:57692"/>
    </cofactor>
</comment>
<evidence type="ECO:0000256" key="2">
    <source>
        <dbReference type="ARBA" id="ARBA00009410"/>
    </source>
</evidence>
<dbReference type="SUPFAM" id="SSF51905">
    <property type="entry name" value="FAD/NAD(P)-binding domain"/>
    <property type="match status" value="1"/>
</dbReference>
<evidence type="ECO:0000256" key="3">
    <source>
        <dbReference type="ARBA" id="ARBA00022630"/>
    </source>
</evidence>
<feature type="domain" description="FAD dependent oxidoreductase" evidence="5">
    <location>
        <begin position="5"/>
        <end position="354"/>
    </location>
</feature>
<sequence length="377" mass="41100">MKKKKVAVVGAGIVGASAAYLLSKESNIDLTIYDEGTGQGTSAAAGIISPWLSKRRNKEWYNMVKAGAAFYPGFLAEVMGSEPVPSSVYKRVGTLLFKQKDKQLEELLEIGLKRREDAPEIGELAILPPQKIKEMIPIYTKNKSALYASGGARVDGEKLVELLLSKAVRNGATLKRERITVERDGETYAIVSEDKTDTMDAVILAVAAWLPELLEPLGYDVDIRPQKGQLVEVNFDGYATEDWPVVMPEGEKDITPFENGTVVIGATHENEKGFDLKIEKSALTSMIKEASETFSHYFSTSSITSYRSGTRAYTSDFSPFMGEVPELPNVFAASGLGSTGLTAGPLVGKCLAELVLNKETPLPLEDYPIGQYVKKQD</sequence>
<keyword evidence="7" id="KW-1185">Reference proteome</keyword>
<evidence type="ECO:0000256" key="1">
    <source>
        <dbReference type="ARBA" id="ARBA00001974"/>
    </source>
</evidence>
<dbReference type="GO" id="GO:0016491">
    <property type="term" value="F:oxidoreductase activity"/>
    <property type="evidence" value="ECO:0007669"/>
    <property type="project" value="UniProtKB-KW"/>
</dbReference>
<dbReference type="GO" id="GO:0005737">
    <property type="term" value="C:cytoplasm"/>
    <property type="evidence" value="ECO:0007669"/>
    <property type="project" value="TreeGrafter"/>
</dbReference>
<gene>
    <name evidence="6" type="ORF">SAMN04488102_11819</name>
</gene>
<reference evidence="7" key="1">
    <citation type="submission" date="2016-10" db="EMBL/GenBank/DDBJ databases">
        <authorList>
            <person name="Varghese N."/>
            <person name="Submissions S."/>
        </authorList>
    </citation>
    <scope>NUCLEOTIDE SEQUENCE [LARGE SCALE GENOMIC DNA]</scope>
    <source>
        <strain evidence="7">DSM 23664</strain>
    </source>
</reference>
<dbReference type="PANTHER" id="PTHR13847:SF286">
    <property type="entry name" value="D-AMINO ACID DEHYDROGENASE"/>
    <property type="match status" value="1"/>
</dbReference>
<dbReference type="Proteomes" id="UP000199612">
    <property type="component" value="Unassembled WGS sequence"/>
</dbReference>
<evidence type="ECO:0000313" key="6">
    <source>
        <dbReference type="EMBL" id="SFC68133.1"/>
    </source>
</evidence>
<dbReference type="PANTHER" id="PTHR13847">
    <property type="entry name" value="SARCOSINE DEHYDROGENASE-RELATED"/>
    <property type="match status" value="1"/>
</dbReference>
<name>A0A1I1LCM3_9LACT</name>
<protein>
    <submittedName>
        <fullName evidence="6">Glycine/D-amino acid oxidase</fullName>
    </submittedName>
</protein>
<dbReference type="Gene3D" id="3.50.50.60">
    <property type="entry name" value="FAD/NAD(P)-binding domain"/>
    <property type="match status" value="1"/>
</dbReference>
<accession>A0A1I1LCM3</accession>
<proteinExistence type="inferred from homology"/>
<dbReference type="AlphaFoldDB" id="A0A1I1LCM3"/>
<dbReference type="InterPro" id="IPR036188">
    <property type="entry name" value="FAD/NAD-bd_sf"/>
</dbReference>
<dbReference type="OrthoDB" id="9805337at2"/>
<keyword evidence="4" id="KW-0560">Oxidoreductase</keyword>
<evidence type="ECO:0000259" key="5">
    <source>
        <dbReference type="Pfam" id="PF01266"/>
    </source>
</evidence>
<dbReference type="InterPro" id="IPR006076">
    <property type="entry name" value="FAD-dep_OxRdtase"/>
</dbReference>
<evidence type="ECO:0000313" key="7">
    <source>
        <dbReference type="Proteomes" id="UP000199612"/>
    </source>
</evidence>
<dbReference type="STRING" id="753702.SAMN04488102_11819"/>
<dbReference type="Pfam" id="PF01266">
    <property type="entry name" value="DAO"/>
    <property type="match status" value="1"/>
</dbReference>